<comment type="caution">
    <text evidence="1">The sequence shown here is derived from an EMBL/GenBank/DDBJ whole genome shotgun (WGS) entry which is preliminary data.</text>
</comment>
<evidence type="ECO:0000313" key="2">
    <source>
        <dbReference type="Proteomes" id="UP000187429"/>
    </source>
</evidence>
<organism evidence="1 2">
    <name type="scientific">Smittium culicis</name>
    <dbReference type="NCBI Taxonomy" id="133412"/>
    <lineage>
        <taxon>Eukaryota</taxon>
        <taxon>Fungi</taxon>
        <taxon>Fungi incertae sedis</taxon>
        <taxon>Zoopagomycota</taxon>
        <taxon>Kickxellomycotina</taxon>
        <taxon>Harpellomycetes</taxon>
        <taxon>Harpellales</taxon>
        <taxon>Legeriomycetaceae</taxon>
        <taxon>Smittium</taxon>
    </lineage>
</organism>
<accession>A0A1R1YTH5</accession>
<dbReference type="Proteomes" id="UP000187429">
    <property type="component" value="Unassembled WGS sequence"/>
</dbReference>
<keyword evidence="2" id="KW-1185">Reference proteome</keyword>
<name>A0A1R1YTH5_9FUNG</name>
<dbReference type="EMBL" id="LSSM01000065">
    <property type="protein sequence ID" value="OMJ30181.1"/>
    <property type="molecule type" value="Genomic_DNA"/>
</dbReference>
<protein>
    <submittedName>
        <fullName evidence="1">Uncharacterized protein</fullName>
    </submittedName>
</protein>
<gene>
    <name evidence="1" type="ORF">AYI69_g283</name>
</gene>
<evidence type="ECO:0000313" key="1">
    <source>
        <dbReference type="EMBL" id="OMJ30181.1"/>
    </source>
</evidence>
<reference evidence="2" key="1">
    <citation type="submission" date="2017-01" db="EMBL/GenBank/DDBJ databases">
        <authorList>
            <person name="Wang Y."/>
            <person name="White M."/>
            <person name="Kvist S."/>
            <person name="Moncalvo J.-M."/>
        </authorList>
    </citation>
    <scope>NUCLEOTIDE SEQUENCE [LARGE SCALE GENOMIC DNA]</scope>
    <source>
        <strain evidence="2">ID-206-W2</strain>
    </source>
</reference>
<sequence length="72" mass="8460">MLRGYGKYTNSDPKVFNYLKKIYPGSWESEYFPASRFGNATSNIPEYLNRRISHERISNTLEELSNILVIIR</sequence>
<dbReference type="AlphaFoldDB" id="A0A1R1YTH5"/>
<proteinExistence type="predicted"/>
<dbReference type="OrthoDB" id="1415334at2759"/>